<comment type="caution">
    <text evidence="2">The sequence shown here is derived from an EMBL/GenBank/DDBJ whole genome shotgun (WGS) entry which is preliminary data.</text>
</comment>
<sequence length="119" mass="13194">MVASVGTGSGSPHVAPLSPLSPDFSSVPPARVHHWCRIPHRCRPWTPVPPVTATSSLADCRLDGGTQSHVVAWNKQWVEDFFARKRKQPQPGFLARKIVAKRIQRKKKKRKGCLDVNGP</sequence>
<reference evidence="2 3" key="1">
    <citation type="submission" date="2019-11" db="EMBL/GenBank/DDBJ databases">
        <title>Whole genome sequence of Oryza granulata.</title>
        <authorList>
            <person name="Li W."/>
        </authorList>
    </citation>
    <scope>NUCLEOTIDE SEQUENCE [LARGE SCALE GENOMIC DNA]</scope>
    <source>
        <strain evidence="3">cv. Menghai</strain>
        <tissue evidence="2">Leaf</tissue>
    </source>
</reference>
<feature type="region of interest" description="Disordered" evidence="1">
    <location>
        <begin position="1"/>
        <end position="22"/>
    </location>
</feature>
<gene>
    <name evidence="2" type="ORF">E2562_007305</name>
</gene>
<name>A0A6G1CZF4_9ORYZ</name>
<protein>
    <submittedName>
        <fullName evidence="2">Uncharacterized protein</fullName>
    </submittedName>
</protein>
<evidence type="ECO:0000313" key="3">
    <source>
        <dbReference type="Proteomes" id="UP000479710"/>
    </source>
</evidence>
<dbReference type="Proteomes" id="UP000479710">
    <property type="component" value="Unassembled WGS sequence"/>
</dbReference>
<evidence type="ECO:0000313" key="2">
    <source>
        <dbReference type="EMBL" id="KAF0905502.1"/>
    </source>
</evidence>
<organism evidence="2 3">
    <name type="scientific">Oryza meyeriana var. granulata</name>
    <dbReference type="NCBI Taxonomy" id="110450"/>
    <lineage>
        <taxon>Eukaryota</taxon>
        <taxon>Viridiplantae</taxon>
        <taxon>Streptophyta</taxon>
        <taxon>Embryophyta</taxon>
        <taxon>Tracheophyta</taxon>
        <taxon>Spermatophyta</taxon>
        <taxon>Magnoliopsida</taxon>
        <taxon>Liliopsida</taxon>
        <taxon>Poales</taxon>
        <taxon>Poaceae</taxon>
        <taxon>BOP clade</taxon>
        <taxon>Oryzoideae</taxon>
        <taxon>Oryzeae</taxon>
        <taxon>Oryzinae</taxon>
        <taxon>Oryza</taxon>
        <taxon>Oryza meyeriana</taxon>
    </lineage>
</organism>
<evidence type="ECO:0000256" key="1">
    <source>
        <dbReference type="SAM" id="MobiDB-lite"/>
    </source>
</evidence>
<dbReference type="EMBL" id="SPHZ02000007">
    <property type="protein sequence ID" value="KAF0905502.1"/>
    <property type="molecule type" value="Genomic_DNA"/>
</dbReference>
<proteinExistence type="predicted"/>
<dbReference type="AlphaFoldDB" id="A0A6G1CZF4"/>
<accession>A0A6G1CZF4</accession>
<keyword evidence="3" id="KW-1185">Reference proteome</keyword>